<dbReference type="PANTHER" id="PTHR43096">
    <property type="entry name" value="DNAJ HOMOLOG 1, MITOCHONDRIAL-RELATED"/>
    <property type="match status" value="1"/>
</dbReference>
<dbReference type="Gene3D" id="1.10.287.110">
    <property type="entry name" value="DnaJ domain"/>
    <property type="match status" value="1"/>
</dbReference>
<dbReference type="Pfam" id="PF00226">
    <property type="entry name" value="DnaJ"/>
    <property type="match status" value="1"/>
</dbReference>
<evidence type="ECO:0000313" key="10">
    <source>
        <dbReference type="EMBL" id="QID85966.1"/>
    </source>
</evidence>
<keyword evidence="5" id="KW-0143">Chaperone</keyword>
<evidence type="ECO:0000256" key="6">
    <source>
        <dbReference type="ARBA" id="ARBA00023242"/>
    </source>
</evidence>
<dbReference type="PRINTS" id="PR00625">
    <property type="entry name" value="JDOMAIN"/>
</dbReference>
<evidence type="ECO:0000313" key="11">
    <source>
        <dbReference type="Proteomes" id="UP000501346"/>
    </source>
</evidence>
<evidence type="ECO:0000259" key="9">
    <source>
        <dbReference type="PROSITE" id="PS50076"/>
    </source>
</evidence>
<protein>
    <recommendedName>
        <fullName evidence="7">J protein JJJ2</fullName>
    </recommendedName>
</protein>
<dbReference type="SMART" id="SM00271">
    <property type="entry name" value="DnaJ"/>
    <property type="match status" value="1"/>
</dbReference>
<sequence length="565" mass="65473">MSQVLEPILDRTTYYSILGLTSNATSSEVHKSYLKLARLLHPDKTNSDKCEELFKAVVHAHSVLTDKEEKLRYDQNLKIKGLHTYQPNKSCHTFKTTIKEPHETSCIPTKSEVHHRQNKPYEQQPYGFGVGKKMNISSKSKVPIFKSFNLKDYQRSHNYSSKKERKHGNPDIDSLFQETNGASKVRMANSNTVDANPEFEEIWETLDKKTSDSESHCEDPDSRLGSVLSDDDGEEFCRVPSNSSSPEEDNKYNEGSKKERRNSSEENREEMRYKQFKLPKVNVFPNLSHQSNFQSPFITHEYRHYARNKFENRNQNRRAVSPIKEIPATLETAEGWTILKDIVEKLNISNTDDRNKDLFFLKNENSNKNYDDTIKIENLSIKESKGIKKRKKDDISLEELSKSLPKEKDFFVMNAVNESLDSIYLPKKPKTAQSQAQSERLSQTEGNQAQRTIPLEKYGMSSKSLSIQIPEVPDFATMTDLKFLNASVQLFNLQCNKIKEELFQASLQRLRADTYFSGTLMEKQNIMTWKTCLEFDRSLMDKLNILQERQMHVVEFFSKIYGGRE</sequence>
<feature type="compositionally biased region" description="Polar residues" evidence="8">
    <location>
        <begin position="431"/>
        <end position="451"/>
    </location>
</feature>
<dbReference type="GO" id="GO:0005634">
    <property type="term" value="C:nucleus"/>
    <property type="evidence" value="ECO:0007669"/>
    <property type="project" value="UniProtKB-SubCell"/>
</dbReference>
<dbReference type="PROSITE" id="PS50076">
    <property type="entry name" value="DNAJ_2"/>
    <property type="match status" value="1"/>
</dbReference>
<dbReference type="PROSITE" id="PS00636">
    <property type="entry name" value="DNAJ_1"/>
    <property type="match status" value="1"/>
</dbReference>
<keyword evidence="4" id="KW-0597">Phosphoprotein</keyword>
<keyword evidence="11" id="KW-1185">Reference proteome</keyword>
<keyword evidence="3" id="KW-0963">Cytoplasm</keyword>
<dbReference type="EMBL" id="CP049007">
    <property type="protein sequence ID" value="QID85966.1"/>
    <property type="molecule type" value="Genomic_DNA"/>
</dbReference>
<dbReference type="InterPro" id="IPR018253">
    <property type="entry name" value="DnaJ_domain_CS"/>
</dbReference>
<accession>A0A6C1E9A1</accession>
<evidence type="ECO:0000256" key="1">
    <source>
        <dbReference type="ARBA" id="ARBA00004123"/>
    </source>
</evidence>
<feature type="domain" description="J" evidence="9">
    <location>
        <begin position="13"/>
        <end position="77"/>
    </location>
</feature>
<evidence type="ECO:0000256" key="4">
    <source>
        <dbReference type="ARBA" id="ARBA00022553"/>
    </source>
</evidence>
<organism evidence="10 11">
    <name type="scientific">Saccharomyces pastorianus</name>
    <name type="common">Lager yeast</name>
    <name type="synonym">Saccharomyces cerevisiae x Saccharomyces eubayanus</name>
    <dbReference type="NCBI Taxonomy" id="27292"/>
    <lineage>
        <taxon>Eukaryota</taxon>
        <taxon>Fungi</taxon>
        <taxon>Dikarya</taxon>
        <taxon>Ascomycota</taxon>
        <taxon>Saccharomycotina</taxon>
        <taxon>Saccharomycetes</taxon>
        <taxon>Saccharomycetales</taxon>
        <taxon>Saccharomycetaceae</taxon>
        <taxon>Saccharomyces</taxon>
    </lineage>
</organism>
<reference evidence="10 11" key="1">
    <citation type="journal article" date="2019" name="BMC Genomics">
        <title>Chromosome level assembly and comparative genome analysis confirm lager-brewing yeasts originated from a single hybridization.</title>
        <authorList>
            <person name="Salazar A.N."/>
            <person name="Gorter de Vries A.R."/>
            <person name="van den Broek M."/>
            <person name="Brouwers N."/>
            <person name="de la Torre Cortes P."/>
            <person name="Kuijpers N.G.A."/>
            <person name="Daran J.G."/>
            <person name="Abeel T."/>
        </authorList>
    </citation>
    <scope>NUCLEOTIDE SEQUENCE [LARGE SCALE GENOMIC DNA]</scope>
    <source>
        <strain evidence="10 11">CBS 1483</strain>
    </source>
</reference>
<dbReference type="Proteomes" id="UP000501346">
    <property type="component" value="Chromosome SeX-ScX"/>
</dbReference>
<comment type="subcellular location">
    <subcellularLocation>
        <location evidence="2">Cytoplasm</location>
    </subcellularLocation>
    <subcellularLocation>
        <location evidence="1">Nucleus</location>
    </subcellularLocation>
</comment>
<feature type="region of interest" description="Disordered" evidence="8">
    <location>
        <begin position="207"/>
        <end position="271"/>
    </location>
</feature>
<evidence type="ECO:0000256" key="2">
    <source>
        <dbReference type="ARBA" id="ARBA00004496"/>
    </source>
</evidence>
<dbReference type="FunFam" id="1.10.287.110:FF:000147">
    <property type="entry name" value="JJJ2p protein"/>
    <property type="match status" value="1"/>
</dbReference>
<evidence type="ECO:0000256" key="3">
    <source>
        <dbReference type="ARBA" id="ARBA00022490"/>
    </source>
</evidence>
<feature type="region of interest" description="Disordered" evidence="8">
    <location>
        <begin position="156"/>
        <end position="176"/>
    </location>
</feature>
<evidence type="ECO:0000256" key="5">
    <source>
        <dbReference type="ARBA" id="ARBA00023186"/>
    </source>
</evidence>
<dbReference type="PANTHER" id="PTHR43096:SF52">
    <property type="entry name" value="DNAJ HOMOLOG 1, MITOCHONDRIAL-RELATED"/>
    <property type="match status" value="1"/>
</dbReference>
<keyword evidence="6" id="KW-0539">Nucleus</keyword>
<dbReference type="InterPro" id="IPR036869">
    <property type="entry name" value="J_dom_sf"/>
</dbReference>
<dbReference type="OrthoDB" id="10250354at2759"/>
<dbReference type="GO" id="GO:0042026">
    <property type="term" value="P:protein refolding"/>
    <property type="evidence" value="ECO:0007669"/>
    <property type="project" value="TreeGrafter"/>
</dbReference>
<evidence type="ECO:0000256" key="7">
    <source>
        <dbReference type="ARBA" id="ARBA00068361"/>
    </source>
</evidence>
<proteinExistence type="predicted"/>
<name>A0A6C1E9A1_SACPS</name>
<feature type="compositionally biased region" description="Basic and acidic residues" evidence="8">
    <location>
        <begin position="207"/>
        <end position="222"/>
    </location>
</feature>
<gene>
    <name evidence="10" type="primary">JJJ2_2</name>
    <name evidence="10" type="ORF">GRS66_008565</name>
</gene>
<dbReference type="CDD" id="cd06257">
    <property type="entry name" value="DnaJ"/>
    <property type="match status" value="1"/>
</dbReference>
<dbReference type="AlphaFoldDB" id="A0A6C1E9A1"/>
<dbReference type="InterPro" id="IPR001623">
    <property type="entry name" value="DnaJ_domain"/>
</dbReference>
<dbReference type="GO" id="GO:0005737">
    <property type="term" value="C:cytoplasm"/>
    <property type="evidence" value="ECO:0007669"/>
    <property type="project" value="UniProtKB-SubCell"/>
</dbReference>
<evidence type="ECO:0000256" key="8">
    <source>
        <dbReference type="SAM" id="MobiDB-lite"/>
    </source>
</evidence>
<dbReference type="SUPFAM" id="SSF46565">
    <property type="entry name" value="Chaperone J-domain"/>
    <property type="match status" value="1"/>
</dbReference>
<feature type="compositionally biased region" description="Basic and acidic residues" evidence="8">
    <location>
        <begin position="248"/>
        <end position="271"/>
    </location>
</feature>
<dbReference type="GO" id="GO:0051082">
    <property type="term" value="F:unfolded protein binding"/>
    <property type="evidence" value="ECO:0007669"/>
    <property type="project" value="TreeGrafter"/>
</dbReference>
<feature type="region of interest" description="Disordered" evidence="8">
    <location>
        <begin position="427"/>
        <end position="451"/>
    </location>
</feature>